<protein>
    <submittedName>
        <fullName evidence="2">Prostaglandin E synthase 2-like</fullName>
    </submittedName>
</protein>
<accession>A0AAZ3PU16</accession>
<dbReference type="GO" id="GO:0005739">
    <property type="term" value="C:mitochondrion"/>
    <property type="evidence" value="ECO:0007669"/>
    <property type="project" value="TreeGrafter"/>
</dbReference>
<dbReference type="PROSITE" id="PS51354">
    <property type="entry name" value="GLUTAREDOXIN_2"/>
    <property type="match status" value="1"/>
</dbReference>
<name>A0AAZ3PU16_ONCTS</name>
<evidence type="ECO:0000313" key="3">
    <source>
        <dbReference type="Proteomes" id="UP000694402"/>
    </source>
</evidence>
<dbReference type="InterPro" id="IPR036249">
    <property type="entry name" value="Thioredoxin-like_sf"/>
</dbReference>
<organism evidence="2 3">
    <name type="scientific">Oncorhynchus tshawytscha</name>
    <name type="common">Chinook salmon</name>
    <name type="synonym">Salmo tshawytscha</name>
    <dbReference type="NCBI Taxonomy" id="74940"/>
    <lineage>
        <taxon>Eukaryota</taxon>
        <taxon>Metazoa</taxon>
        <taxon>Chordata</taxon>
        <taxon>Craniata</taxon>
        <taxon>Vertebrata</taxon>
        <taxon>Euteleostomi</taxon>
        <taxon>Actinopterygii</taxon>
        <taxon>Neopterygii</taxon>
        <taxon>Teleostei</taxon>
        <taxon>Protacanthopterygii</taxon>
        <taxon>Salmoniformes</taxon>
        <taxon>Salmonidae</taxon>
        <taxon>Salmoninae</taxon>
        <taxon>Oncorhynchus</taxon>
    </lineage>
</organism>
<reference evidence="3" key="1">
    <citation type="journal article" date="2018" name="PLoS ONE">
        <title>Chinook salmon (Oncorhynchus tshawytscha) genome and transcriptome.</title>
        <authorList>
            <person name="Christensen K.A."/>
            <person name="Leong J.S."/>
            <person name="Sakhrani D."/>
            <person name="Biagi C.A."/>
            <person name="Minkley D.R."/>
            <person name="Withler R.E."/>
            <person name="Rondeau E.B."/>
            <person name="Koop B.F."/>
            <person name="Devlin R.H."/>
        </authorList>
    </citation>
    <scope>NUCLEOTIDE SEQUENCE [LARGE SCALE GENOMIC DNA]</scope>
</reference>
<dbReference type="GeneTree" id="ENSGT00390000000224"/>
<evidence type="ECO:0000259" key="1">
    <source>
        <dbReference type="Pfam" id="PF13417"/>
    </source>
</evidence>
<dbReference type="Ensembl" id="ENSOTST00005188603.1">
    <property type="protein sequence ID" value="ENSOTSP00005119693.1"/>
    <property type="gene ID" value="ENSOTSG00005053965.1"/>
</dbReference>
<keyword evidence="3" id="KW-1185">Reference proteome</keyword>
<dbReference type="Proteomes" id="UP000694402">
    <property type="component" value="Unassembled WGS sequence"/>
</dbReference>
<reference evidence="2" key="2">
    <citation type="submission" date="2025-08" db="UniProtKB">
        <authorList>
            <consortium name="Ensembl"/>
        </authorList>
    </citation>
    <scope>IDENTIFICATION</scope>
</reference>
<dbReference type="SUPFAM" id="SSF52833">
    <property type="entry name" value="Thioredoxin-like"/>
    <property type="match status" value="1"/>
</dbReference>
<evidence type="ECO:0000313" key="2">
    <source>
        <dbReference type="Ensembl" id="ENSOTSP00005119693.1"/>
    </source>
</evidence>
<dbReference type="Pfam" id="PF13417">
    <property type="entry name" value="GST_N_3"/>
    <property type="match status" value="1"/>
</dbReference>
<dbReference type="GO" id="GO:0050220">
    <property type="term" value="F:prostaglandin-E synthase activity"/>
    <property type="evidence" value="ECO:0007669"/>
    <property type="project" value="TreeGrafter"/>
</dbReference>
<dbReference type="Gene3D" id="3.40.30.10">
    <property type="entry name" value="Glutaredoxin"/>
    <property type="match status" value="1"/>
</dbReference>
<reference evidence="2" key="3">
    <citation type="submission" date="2025-09" db="UniProtKB">
        <authorList>
            <consortium name="Ensembl"/>
        </authorList>
    </citation>
    <scope>IDENTIFICATION</scope>
</reference>
<dbReference type="PANTHER" id="PTHR12782:SF5">
    <property type="entry name" value="PROSTAGLANDIN E SYNTHASE 2"/>
    <property type="match status" value="1"/>
</dbReference>
<proteinExistence type="predicted"/>
<sequence length="245" mass="27887">MLLNTPTPHQIANRYYVLEQVPTHCIVGIYVKSRWQLPARELWVRSAGTFWSLQHVLQGILPLWFQGSRCIDQAGHTERAVQDSDPNCPSPLCAEVVSLGCTFLLGGGLSLYNTIQLSVQHHLAEEEDAKAYSDGGLKLTLYQYKTCTFCSKVQALLDYHRLPYEIVEVNPVMRKEIKWSIYRKMPILMVNNDVVRGDRVTLHGLVLASRSDPLIYSCTRVRQASCIYLAWKTYLIPGIRSVFSE</sequence>
<feature type="domain" description="GST N-terminal" evidence="1">
    <location>
        <begin position="141"/>
        <end position="195"/>
    </location>
</feature>
<dbReference type="AlphaFoldDB" id="A0AAZ3PU16"/>
<dbReference type="PANTHER" id="PTHR12782">
    <property type="entry name" value="MICROSOMAL PROSTAGLANDIN E SYNTHASE-2"/>
    <property type="match status" value="1"/>
</dbReference>
<dbReference type="InterPro" id="IPR004045">
    <property type="entry name" value="Glutathione_S-Trfase_N"/>
</dbReference>